<feature type="domain" description="ABC3 transporter permease C-terminal" evidence="8">
    <location>
        <begin position="611"/>
        <end position="729"/>
    </location>
</feature>
<feature type="transmembrane region" description="Helical" evidence="7">
    <location>
        <begin position="408"/>
        <end position="428"/>
    </location>
</feature>
<dbReference type="PANTHER" id="PTHR30572">
    <property type="entry name" value="MEMBRANE COMPONENT OF TRANSPORTER-RELATED"/>
    <property type="match status" value="1"/>
</dbReference>
<organism evidence="9 10">
    <name type="scientific">[Clostridium] polysaccharolyticum</name>
    <dbReference type="NCBI Taxonomy" id="29364"/>
    <lineage>
        <taxon>Bacteria</taxon>
        <taxon>Bacillati</taxon>
        <taxon>Bacillota</taxon>
        <taxon>Clostridia</taxon>
        <taxon>Lachnospirales</taxon>
        <taxon>Lachnospiraceae</taxon>
    </lineage>
</organism>
<feature type="domain" description="ABC3 transporter permease C-terminal" evidence="8">
    <location>
        <begin position="249"/>
        <end position="365"/>
    </location>
</feature>
<evidence type="ECO:0000256" key="4">
    <source>
        <dbReference type="ARBA" id="ARBA00022989"/>
    </source>
</evidence>
<keyword evidence="2" id="KW-1003">Cell membrane</keyword>
<dbReference type="OrthoDB" id="2934570at2"/>
<feature type="transmembrane region" description="Helical" evidence="7">
    <location>
        <begin position="291"/>
        <end position="314"/>
    </location>
</feature>
<dbReference type="InterPro" id="IPR003838">
    <property type="entry name" value="ABC3_permease_C"/>
</dbReference>
<dbReference type="PANTHER" id="PTHR30572:SF4">
    <property type="entry name" value="ABC TRANSPORTER PERMEASE YTRF"/>
    <property type="match status" value="1"/>
</dbReference>
<feature type="transmembrane region" description="Helical" evidence="7">
    <location>
        <begin position="21"/>
        <end position="42"/>
    </location>
</feature>
<dbReference type="STRING" id="29364.SAMN04487772_105110"/>
<keyword evidence="10" id="KW-1185">Reference proteome</keyword>
<dbReference type="RefSeq" id="WP_092477033.1">
    <property type="nucleotide sequence ID" value="NZ_FOHN01000005.1"/>
</dbReference>
<name>A0A1I0AE61_9FIRM</name>
<dbReference type="Pfam" id="PF02687">
    <property type="entry name" value="FtsX"/>
    <property type="match status" value="2"/>
</dbReference>
<feature type="transmembrane region" description="Helical" evidence="7">
    <location>
        <begin position="703"/>
        <end position="721"/>
    </location>
</feature>
<feature type="transmembrane region" description="Helical" evidence="7">
    <location>
        <begin position="247"/>
        <end position="267"/>
    </location>
</feature>
<evidence type="ECO:0000256" key="2">
    <source>
        <dbReference type="ARBA" id="ARBA00022475"/>
    </source>
</evidence>
<dbReference type="AlphaFoldDB" id="A0A1I0AE61"/>
<reference evidence="9 10" key="1">
    <citation type="submission" date="2016-10" db="EMBL/GenBank/DDBJ databases">
        <authorList>
            <person name="de Groot N.N."/>
        </authorList>
    </citation>
    <scope>NUCLEOTIDE SEQUENCE [LARGE SCALE GENOMIC DNA]</scope>
    <source>
        <strain evidence="9 10">DSM 1801</strain>
    </source>
</reference>
<evidence type="ECO:0000256" key="3">
    <source>
        <dbReference type="ARBA" id="ARBA00022692"/>
    </source>
</evidence>
<sequence length="739" mass="83422">MVINKRICRNIKEHISFYISAFLLTALSVILLIILTTVGHMIQNEVSSVMKANNVEDAEFITKIPISEEEISQLENQFNLSLEEISYADYEGKNATIRVFANTEKLNTYALLEGEHLQNESELLINKDYSVHHNIHVGDMLELFGKAFKVAGIAVKSDYLFPLKDTADVGLNKDKFGVAIVMPSALTSQNALKSYYAVKYTKKDNTGFRKHIAEKYEPVNYVLATSNRRIQYPATMGNEILSNTSSIIPFMFLMVMLIVAIVLGRMVRKEQRQIGALSALGYRRNELIKHYACYAVFPALLGSAGGVLVSFLILKPACLYFANNMEQLNFKISVPFASIIISLLVPAVLYALTAYLTVQKMMKQNTVLLLSGTAGTKNSIRKIFVHSKMKFAYKFQIRSLLKNKMRSIVVLIGICFGSLLIMTGFVALDSAKYMIHSRIDASGKYNYEYYLNEYQTDESIQGEKILAARFEVTGYNALLLMTGVRKDSEYLNWKTISGKPIDPSKYYITNVGAEYYGIKAGDKLTFHNPISMEEHTIAITDILDDNTRSILYTSAVNVAQLLQVPDNYFNIIQTNDKLDIPQENIIMFSSKDLIKEQLEKLISTVYSLLGAVIFFGILLSMISTYLTVNMVVEENQNNISMLKVLGYRPKEINRLVLNINHILFVIAFVISIPLSKIMAAMIFRGNIESMGNYIQPVVTFPSVLYSLLILSFSYLGSLFLLKRKVFKVNMVESLKNSRE</sequence>
<protein>
    <submittedName>
        <fullName evidence="9">Putative ABC transport system permease protein</fullName>
    </submittedName>
</protein>
<keyword evidence="3 7" id="KW-0812">Transmembrane</keyword>
<comment type="subcellular location">
    <subcellularLocation>
        <location evidence="1">Cell membrane</location>
        <topology evidence="1">Multi-pass membrane protein</topology>
    </subcellularLocation>
</comment>
<feature type="transmembrane region" description="Helical" evidence="7">
    <location>
        <begin position="334"/>
        <end position="358"/>
    </location>
</feature>
<dbReference type="Proteomes" id="UP000199800">
    <property type="component" value="Unassembled WGS sequence"/>
</dbReference>
<accession>A0A1I0AE61</accession>
<dbReference type="GO" id="GO:0005886">
    <property type="term" value="C:plasma membrane"/>
    <property type="evidence" value="ECO:0007669"/>
    <property type="project" value="UniProtKB-SubCell"/>
</dbReference>
<feature type="transmembrane region" description="Helical" evidence="7">
    <location>
        <begin position="605"/>
        <end position="628"/>
    </location>
</feature>
<comment type="similarity">
    <text evidence="6">Belongs to the ABC-4 integral membrane protein family.</text>
</comment>
<keyword evidence="5 7" id="KW-0472">Membrane</keyword>
<feature type="transmembrane region" description="Helical" evidence="7">
    <location>
        <begin position="662"/>
        <end position="683"/>
    </location>
</feature>
<dbReference type="EMBL" id="FOHN01000005">
    <property type="protein sequence ID" value="SES92489.1"/>
    <property type="molecule type" value="Genomic_DNA"/>
</dbReference>
<evidence type="ECO:0000259" key="8">
    <source>
        <dbReference type="Pfam" id="PF02687"/>
    </source>
</evidence>
<proteinExistence type="inferred from homology"/>
<dbReference type="GO" id="GO:0022857">
    <property type="term" value="F:transmembrane transporter activity"/>
    <property type="evidence" value="ECO:0007669"/>
    <property type="project" value="TreeGrafter"/>
</dbReference>
<dbReference type="InterPro" id="IPR050250">
    <property type="entry name" value="Macrolide_Exporter_MacB"/>
</dbReference>
<evidence type="ECO:0000256" key="1">
    <source>
        <dbReference type="ARBA" id="ARBA00004651"/>
    </source>
</evidence>
<evidence type="ECO:0000256" key="6">
    <source>
        <dbReference type="ARBA" id="ARBA00038076"/>
    </source>
</evidence>
<keyword evidence="4 7" id="KW-1133">Transmembrane helix</keyword>
<gene>
    <name evidence="9" type="ORF">SAMN04487772_105110</name>
</gene>
<evidence type="ECO:0000256" key="5">
    <source>
        <dbReference type="ARBA" id="ARBA00023136"/>
    </source>
</evidence>
<evidence type="ECO:0000313" key="9">
    <source>
        <dbReference type="EMBL" id="SES92489.1"/>
    </source>
</evidence>
<evidence type="ECO:0000313" key="10">
    <source>
        <dbReference type="Proteomes" id="UP000199800"/>
    </source>
</evidence>
<evidence type="ECO:0000256" key="7">
    <source>
        <dbReference type="SAM" id="Phobius"/>
    </source>
</evidence>